<feature type="region of interest" description="Disordered" evidence="6">
    <location>
        <begin position="902"/>
        <end position="922"/>
    </location>
</feature>
<comment type="subcellular location">
    <subcellularLocation>
        <location evidence="3">Nucleus lamina</location>
    </subcellularLocation>
</comment>
<keyword evidence="1 5" id="KW-0175">Coiled coil</keyword>
<feature type="coiled-coil region" evidence="5">
    <location>
        <begin position="81"/>
        <end position="189"/>
    </location>
</feature>
<evidence type="ECO:0000256" key="1">
    <source>
        <dbReference type="ARBA" id="ARBA00023054"/>
    </source>
</evidence>
<comment type="similarity">
    <text evidence="4">Belongs to the CRWN family.</text>
</comment>
<dbReference type="EMBL" id="JAAARO010000002">
    <property type="protein sequence ID" value="KAF5751958.1"/>
    <property type="molecule type" value="Genomic_DNA"/>
</dbReference>
<comment type="caution">
    <text evidence="7">The sequence shown here is derived from an EMBL/GenBank/DDBJ whole genome shotgun (WGS) entry which is preliminary data.</text>
</comment>
<accession>A0A7J7E035</accession>
<dbReference type="GO" id="GO:0006997">
    <property type="term" value="P:nucleus organization"/>
    <property type="evidence" value="ECO:0007669"/>
    <property type="project" value="InterPro"/>
</dbReference>
<evidence type="ECO:0000313" key="7">
    <source>
        <dbReference type="EMBL" id="KAF5751958.1"/>
    </source>
</evidence>
<name>A0A7J7E035_TRIWF</name>
<evidence type="ECO:0000256" key="3">
    <source>
        <dbReference type="ARBA" id="ARBA00024186"/>
    </source>
</evidence>
<dbReference type="PANTHER" id="PTHR31908:SF9">
    <property type="entry name" value="PROTEIN CROWDED NUCLEI 3"/>
    <property type="match status" value="1"/>
</dbReference>
<feature type="compositionally biased region" description="Polar residues" evidence="6">
    <location>
        <begin position="1013"/>
        <end position="1031"/>
    </location>
</feature>
<dbReference type="AlphaFoldDB" id="A0A7J7E035"/>
<evidence type="ECO:0000256" key="5">
    <source>
        <dbReference type="SAM" id="Coils"/>
    </source>
</evidence>
<evidence type="ECO:0000256" key="2">
    <source>
        <dbReference type="ARBA" id="ARBA00023242"/>
    </source>
</evidence>
<proteinExistence type="inferred from homology"/>
<feature type="compositionally biased region" description="Basic and acidic residues" evidence="6">
    <location>
        <begin position="966"/>
        <end position="981"/>
    </location>
</feature>
<dbReference type="Proteomes" id="UP000593562">
    <property type="component" value="Unassembled WGS sequence"/>
</dbReference>
<dbReference type="PANTHER" id="PTHR31908">
    <property type="entry name" value="PROTEIN CROWDED NUCLEI 4"/>
    <property type="match status" value="1"/>
</dbReference>
<sequence length="1031" mass="118896">MFTPQRKAFTPRSEARISGGFGRFTNPKNVEKGKAVASVDGLLPPPSLVGSLNENEAAIGLGAENMEDWKKFKEVGLLDEAAMERRDREALLEKASKLEKEVFDYQYNMGLLLIEKKEWSSKYEELRQAQAEANEILKREQTTHLIELSESEQRVENLRRALEVEKHRVVDLEKALHDVEEEHNKIKLDAETKLSDVNGLVGRIEEKSVEVKENMFAAETKIAEVNRTSSKLEMKLLELENRESLLHSECLSLNTEYREDLREWGSRLQKGEERFCNVRRALNQREESADEIDRILKQKERDLEEQKNKIDISSSKMKGTEDGLNIELSDLAAKEMKSDSIRSTLERKEKELLALEEKLSARERMEIQNILDEYKTTLGAKMQGVESDFEKRRKALDEELRSRVDEVKSRDAEIKHKQEKRGKQVHALDMKSERMKVHERDFEQRMKTVKEKEKSMKAEQKKLELERQKLLGDKQCLQIVEDECEKIRADIAQQEQQIVVDNERLKISEKERSEYFHLPLELKQELEKCRLHWEFLLKESEDLKQEREKFERQLKKLENEIQENIQRELEAIKQEKELLEETLKHEQWILSEKAQNDHGQMLQDFESRKSDLEIDMMNRQEEIEKDLKGKERAFEREREKELNNINCLKDVAERKLEYIVSERHGIEREKREIVMNKDLLKEKELGLQKDIDELVKLSRKIQCWREQFQEERNCFIAFVEKHSSCNTCGEITRKFMLPDLQLPEIEEREALLLTGLDCKFMRNPQGDKANSNVKATHRSDGESGRSVSWLHKCTSIIFSMSPTKKAEPVCGSILGEDSSLLDLRDDEEIKAEGSSYDVAMGSGAPEDEWLQSLGTSKDTIDVQQLQYDHAVREACDGYSVSVGDHSSIGSKAQEFPEISVQQELKSGGPKRGRRKSGLHRTRSVKAVVEDAKVFFGGSPGKAEVDASLQPNDSKLEAKDNQGLSSRPEKASGNERKRERAHTSRTNEIGHDGGDSEGRSDSATAGGRRKRQQTSDSNNPSCGRKALQSQAT</sequence>
<feature type="coiled-coil region" evidence="5">
    <location>
        <begin position="446"/>
        <end position="640"/>
    </location>
</feature>
<reference evidence="7 8" key="1">
    <citation type="journal article" date="2020" name="Nat. Commun.">
        <title>Genome of Tripterygium wilfordii and identification of cytochrome P450 involved in triptolide biosynthesis.</title>
        <authorList>
            <person name="Tu L."/>
            <person name="Su P."/>
            <person name="Zhang Z."/>
            <person name="Gao L."/>
            <person name="Wang J."/>
            <person name="Hu T."/>
            <person name="Zhou J."/>
            <person name="Zhang Y."/>
            <person name="Zhao Y."/>
            <person name="Liu Y."/>
            <person name="Song Y."/>
            <person name="Tong Y."/>
            <person name="Lu Y."/>
            <person name="Yang J."/>
            <person name="Xu C."/>
            <person name="Jia M."/>
            <person name="Peters R.J."/>
            <person name="Huang L."/>
            <person name="Gao W."/>
        </authorList>
    </citation>
    <scope>NUCLEOTIDE SEQUENCE [LARGE SCALE GENOMIC DNA]</scope>
    <source>
        <strain evidence="8">cv. XIE 37</strain>
        <tissue evidence="7">Leaf</tissue>
    </source>
</reference>
<evidence type="ECO:0000313" key="8">
    <source>
        <dbReference type="Proteomes" id="UP000593562"/>
    </source>
</evidence>
<feature type="region of interest" description="Disordered" evidence="6">
    <location>
        <begin position="936"/>
        <end position="1031"/>
    </location>
</feature>
<dbReference type="InParanoid" id="A0A7J7E035"/>
<feature type="compositionally biased region" description="Basic and acidic residues" evidence="6">
    <location>
        <begin position="987"/>
        <end position="999"/>
    </location>
</feature>
<feature type="compositionally biased region" description="Basic residues" evidence="6">
    <location>
        <begin position="908"/>
        <end position="922"/>
    </location>
</feature>
<evidence type="ECO:0000256" key="6">
    <source>
        <dbReference type="SAM" id="MobiDB-lite"/>
    </source>
</evidence>
<gene>
    <name evidence="7" type="ORF">HS088_TW02G00977</name>
</gene>
<protein>
    <submittedName>
        <fullName evidence="7">Putative nuclear matrix constituent protein 1-like protein isoform X1</fullName>
    </submittedName>
</protein>
<organism evidence="7 8">
    <name type="scientific">Tripterygium wilfordii</name>
    <name type="common">Thunder God vine</name>
    <dbReference type="NCBI Taxonomy" id="458696"/>
    <lineage>
        <taxon>Eukaryota</taxon>
        <taxon>Viridiplantae</taxon>
        <taxon>Streptophyta</taxon>
        <taxon>Embryophyta</taxon>
        <taxon>Tracheophyta</taxon>
        <taxon>Spermatophyta</taxon>
        <taxon>Magnoliopsida</taxon>
        <taxon>eudicotyledons</taxon>
        <taxon>Gunneridae</taxon>
        <taxon>Pentapetalae</taxon>
        <taxon>rosids</taxon>
        <taxon>fabids</taxon>
        <taxon>Celastrales</taxon>
        <taxon>Celastraceae</taxon>
        <taxon>Tripterygium</taxon>
    </lineage>
</organism>
<dbReference type="InterPro" id="IPR040418">
    <property type="entry name" value="CRWN"/>
</dbReference>
<feature type="coiled-coil region" evidence="5">
    <location>
        <begin position="278"/>
        <end position="365"/>
    </location>
</feature>
<dbReference type="GO" id="GO:0005652">
    <property type="term" value="C:nuclear lamina"/>
    <property type="evidence" value="ECO:0007669"/>
    <property type="project" value="UniProtKB-SubCell"/>
</dbReference>
<keyword evidence="8" id="KW-1185">Reference proteome</keyword>
<keyword evidence="2" id="KW-0539">Nucleus</keyword>
<evidence type="ECO:0000256" key="4">
    <source>
        <dbReference type="ARBA" id="ARBA00024208"/>
    </source>
</evidence>